<comment type="caution">
    <text evidence="2">The sequence shown here is derived from an EMBL/GenBank/DDBJ whole genome shotgun (WGS) entry which is preliminary data.</text>
</comment>
<dbReference type="EMBL" id="ABSU01000052">
    <property type="protein sequence ID" value="EFE29228.1"/>
    <property type="molecule type" value="Genomic_DNA"/>
</dbReference>
<dbReference type="KEGG" id="abe:ARB_03922"/>
<name>D4B615_ARTBC</name>
<keyword evidence="3" id="KW-1185">Reference proteome</keyword>
<evidence type="ECO:0000313" key="2">
    <source>
        <dbReference type="EMBL" id="EFE29228.1"/>
    </source>
</evidence>
<reference evidence="3" key="1">
    <citation type="journal article" date="2011" name="Genome Biol.">
        <title>Comparative and functional genomics provide insights into the pathogenicity of dermatophytic fungi.</title>
        <authorList>
            <person name="Burmester A."/>
            <person name="Shelest E."/>
            <person name="Gloeckner G."/>
            <person name="Heddergott C."/>
            <person name="Schindler S."/>
            <person name="Staib P."/>
            <person name="Heidel A."/>
            <person name="Felder M."/>
            <person name="Petzold A."/>
            <person name="Szafranski K."/>
            <person name="Feuermann M."/>
            <person name="Pedruzzi I."/>
            <person name="Priebe S."/>
            <person name="Groth M."/>
            <person name="Winkler R."/>
            <person name="Li W."/>
            <person name="Kniemeyer O."/>
            <person name="Schroeckh V."/>
            <person name="Hertweck C."/>
            <person name="Hube B."/>
            <person name="White T.C."/>
            <person name="Platzer M."/>
            <person name="Guthke R."/>
            <person name="Heitman J."/>
            <person name="Woestemeyer J."/>
            <person name="Zipfel P.F."/>
            <person name="Monod M."/>
            <person name="Brakhage A.A."/>
        </authorList>
    </citation>
    <scope>NUCLEOTIDE SEQUENCE [LARGE SCALE GENOMIC DNA]</scope>
    <source>
        <strain evidence="3">ATCC MYA-4681 / CBS 112371</strain>
    </source>
</reference>
<feature type="region of interest" description="Disordered" evidence="1">
    <location>
        <begin position="55"/>
        <end position="75"/>
    </location>
</feature>
<dbReference type="eggNOG" id="ENOG502SQBU">
    <property type="taxonomic scope" value="Eukaryota"/>
</dbReference>
<feature type="region of interest" description="Disordered" evidence="1">
    <location>
        <begin position="95"/>
        <end position="117"/>
    </location>
</feature>
<dbReference type="HOGENOM" id="CLU_045553_1_0_1"/>
<dbReference type="AlphaFoldDB" id="D4B615"/>
<accession>D4B615</accession>
<dbReference type="Proteomes" id="UP000008866">
    <property type="component" value="Unassembled WGS sequence"/>
</dbReference>
<sequence length="312" mass="34928">MLGANRVQFLNTPEFLSAGTGEDTNNLNHDIFPSLDSLLDISLCERGLDTCGIPNEPNNSWQGSQHTTYPPGSFPDTLNDKFALDHGVSFPPLSPGLSIDEPPQLSTRSPSTTNSNADRDCSGRCYVMLLQQLLFLHRSLPEFSRPSVDAILLVERNLYRNVSGTLLQCTTCGSNRSTLLLLSTVIERIVLMFNWIIEKKTLMDSKNARLSRLALCSWAQNPSVPPPADSFQRTFCHVPLMVGNVEMDAKTKHTFMKPLIILRIKKLAAMLQELSRITASRSQDCLCRAAELILMDCKQRLDYLRGQVQTWE</sequence>
<evidence type="ECO:0000256" key="1">
    <source>
        <dbReference type="SAM" id="MobiDB-lite"/>
    </source>
</evidence>
<feature type="compositionally biased region" description="Polar residues" evidence="1">
    <location>
        <begin position="56"/>
        <end position="70"/>
    </location>
</feature>
<protein>
    <submittedName>
        <fullName evidence="2">AflR-like C6 zinc cluster transcription factor, putative</fullName>
    </submittedName>
</protein>
<feature type="compositionally biased region" description="Polar residues" evidence="1">
    <location>
        <begin position="104"/>
        <end position="116"/>
    </location>
</feature>
<dbReference type="OMA" id="IQMLDWI"/>
<dbReference type="GeneID" id="9525217"/>
<dbReference type="RefSeq" id="XP_003009873.1">
    <property type="nucleotide sequence ID" value="XM_003009827.1"/>
</dbReference>
<organism evidence="2 3">
    <name type="scientific">Arthroderma benhamiae (strain ATCC MYA-4681 / CBS 112371)</name>
    <name type="common">Trichophyton mentagrophytes</name>
    <dbReference type="NCBI Taxonomy" id="663331"/>
    <lineage>
        <taxon>Eukaryota</taxon>
        <taxon>Fungi</taxon>
        <taxon>Dikarya</taxon>
        <taxon>Ascomycota</taxon>
        <taxon>Pezizomycotina</taxon>
        <taxon>Eurotiomycetes</taxon>
        <taxon>Eurotiomycetidae</taxon>
        <taxon>Onygenales</taxon>
        <taxon>Arthrodermataceae</taxon>
        <taxon>Trichophyton</taxon>
    </lineage>
</organism>
<proteinExistence type="predicted"/>
<gene>
    <name evidence="2" type="ORF">ARB_03922</name>
</gene>
<evidence type="ECO:0000313" key="3">
    <source>
        <dbReference type="Proteomes" id="UP000008866"/>
    </source>
</evidence>